<dbReference type="Gene3D" id="3.10.310.50">
    <property type="match status" value="1"/>
</dbReference>
<keyword evidence="1" id="KW-0812">Transmembrane</keyword>
<evidence type="ECO:0000313" key="3">
    <source>
        <dbReference type="EMBL" id="MBB4083344.1"/>
    </source>
</evidence>
<gene>
    <name evidence="3" type="ORF">GGR12_002210</name>
</gene>
<keyword evidence="1" id="KW-0472">Membrane</keyword>
<organism evidence="3 4">
    <name type="scientific">Brevundimonas lenta</name>
    <dbReference type="NCBI Taxonomy" id="424796"/>
    <lineage>
        <taxon>Bacteria</taxon>
        <taxon>Pseudomonadati</taxon>
        <taxon>Pseudomonadota</taxon>
        <taxon>Alphaproteobacteria</taxon>
        <taxon>Caulobacterales</taxon>
        <taxon>Caulobacteraceae</taxon>
        <taxon>Brevundimonas</taxon>
    </lineage>
</organism>
<dbReference type="PANTHER" id="PTHR30373">
    <property type="entry name" value="UPF0603 PROTEIN YGCG"/>
    <property type="match status" value="1"/>
</dbReference>
<dbReference type="EMBL" id="JACIDM010000002">
    <property type="protein sequence ID" value="MBB4083344.1"/>
    <property type="molecule type" value="Genomic_DNA"/>
</dbReference>
<sequence length="230" mass="24660">MVIRHDSNAHARIAKAIAEAETRTSGEIFCVLAKKVSPYRDVSLAWAAAAALILPMALIPLGFEPGWIPGLGAGWEAAHLAAREATIGHALTAYALIQAAIFVVVFLLTSIPPIQRMVTPRSVRRARVRKAAMRQFLAHGLHVTEARTGVLLFASLADHQVEVIADKGIHSRVDQSVWGDAVEALSRGMKRGDSAAGFEAAVALCGAVLAEHFPPAERDVNEIEDKLVII</sequence>
<evidence type="ECO:0000313" key="4">
    <source>
        <dbReference type="Proteomes" id="UP000529946"/>
    </source>
</evidence>
<proteinExistence type="predicted"/>
<name>A0A7W6NQ91_9CAUL</name>
<protein>
    <submittedName>
        <fullName evidence="3">Putative membrane protein</fullName>
    </submittedName>
</protein>
<feature type="domain" description="TPM" evidence="2">
    <location>
        <begin position="117"/>
        <end position="206"/>
    </location>
</feature>
<dbReference type="PANTHER" id="PTHR30373:SF8">
    <property type="entry name" value="BLL7265 PROTEIN"/>
    <property type="match status" value="1"/>
</dbReference>
<feature type="transmembrane region" description="Helical" evidence="1">
    <location>
        <begin position="44"/>
        <end position="63"/>
    </location>
</feature>
<reference evidence="3 4" key="1">
    <citation type="submission" date="2020-08" db="EMBL/GenBank/DDBJ databases">
        <title>Genomic Encyclopedia of Type Strains, Phase IV (KMG-IV): sequencing the most valuable type-strain genomes for metagenomic binning, comparative biology and taxonomic classification.</title>
        <authorList>
            <person name="Goeker M."/>
        </authorList>
    </citation>
    <scope>NUCLEOTIDE SEQUENCE [LARGE SCALE GENOMIC DNA]</scope>
    <source>
        <strain evidence="3 4">DSM 23960</strain>
    </source>
</reference>
<dbReference type="Pfam" id="PF04536">
    <property type="entry name" value="TPM_phosphatase"/>
    <property type="match status" value="1"/>
</dbReference>
<keyword evidence="1" id="KW-1133">Transmembrane helix</keyword>
<dbReference type="InterPro" id="IPR007621">
    <property type="entry name" value="TPM_dom"/>
</dbReference>
<keyword evidence="4" id="KW-1185">Reference proteome</keyword>
<comment type="caution">
    <text evidence="3">The sequence shown here is derived from an EMBL/GenBank/DDBJ whole genome shotgun (WGS) entry which is preliminary data.</text>
</comment>
<dbReference type="RefSeq" id="WP_183204446.1">
    <property type="nucleotide sequence ID" value="NZ_BAAAER010000001.1"/>
</dbReference>
<accession>A0A7W6NQ91</accession>
<feature type="transmembrane region" description="Helical" evidence="1">
    <location>
        <begin position="93"/>
        <end position="114"/>
    </location>
</feature>
<evidence type="ECO:0000259" key="2">
    <source>
        <dbReference type="Pfam" id="PF04536"/>
    </source>
</evidence>
<dbReference type="AlphaFoldDB" id="A0A7W6NQ91"/>
<evidence type="ECO:0000256" key="1">
    <source>
        <dbReference type="SAM" id="Phobius"/>
    </source>
</evidence>
<dbReference type="Proteomes" id="UP000529946">
    <property type="component" value="Unassembled WGS sequence"/>
</dbReference>